<accession>A0ACB8U125</accession>
<name>A0ACB8U125_9APHY</name>
<gene>
    <name evidence="1" type="ORF">BDY19DRAFT_891792</name>
</gene>
<organism evidence="1 2">
    <name type="scientific">Irpex rosettiformis</name>
    <dbReference type="NCBI Taxonomy" id="378272"/>
    <lineage>
        <taxon>Eukaryota</taxon>
        <taxon>Fungi</taxon>
        <taxon>Dikarya</taxon>
        <taxon>Basidiomycota</taxon>
        <taxon>Agaricomycotina</taxon>
        <taxon>Agaricomycetes</taxon>
        <taxon>Polyporales</taxon>
        <taxon>Irpicaceae</taxon>
        <taxon>Irpex</taxon>
    </lineage>
</organism>
<protein>
    <submittedName>
        <fullName evidence="1">S-adenosylmethionine decarboxylase</fullName>
    </submittedName>
</protein>
<evidence type="ECO:0000313" key="2">
    <source>
        <dbReference type="Proteomes" id="UP001055072"/>
    </source>
</evidence>
<keyword evidence="2" id="KW-1185">Reference proteome</keyword>
<sequence length="441" mass="48625">MENTEQSSGPFEGPEKLLEVWFAQSPADLPDANDPDDDGKIGLRKVPRSVWEEMLDIVKCKILSVVEGTEMDAYLLSESSFFVSPHRLILKTCGTTLNLLGLPRILEIAHNYASLPSVYRCFYSRKAFMFPERQMGPHRDWRAEVEYLDQIFPNGAAYTIGKVNGDHWLLYITTPGESSSASSTATSSPATPAMPLTDIDENAEVVEPAEYSRQDYTIEILMTQLSTAAREQFHHASSLELVESNPGKHGLDLSTSIGIADLFPSQATSLDAYSFYPCGYSSNALLKWTEDSGKDPARSGEGYYTIHVTPEEGYSYASFECNVPLPTHPSPQRSKIPDLKTLIRRVVNIFQPGRLTLTLFVSSEGNANAEEEEGESAVEAAQRAFRAALTVPKVVNGINGTNGVNGHGIANAFSGLYKRTDKINYEFGGYDLAFASFELRQ</sequence>
<comment type="caution">
    <text evidence="1">The sequence shown here is derived from an EMBL/GenBank/DDBJ whole genome shotgun (WGS) entry which is preliminary data.</text>
</comment>
<reference evidence="1" key="1">
    <citation type="journal article" date="2021" name="Environ. Microbiol.">
        <title>Gene family expansions and transcriptome signatures uncover fungal adaptations to wood decay.</title>
        <authorList>
            <person name="Hage H."/>
            <person name="Miyauchi S."/>
            <person name="Viragh M."/>
            <person name="Drula E."/>
            <person name="Min B."/>
            <person name="Chaduli D."/>
            <person name="Navarro D."/>
            <person name="Favel A."/>
            <person name="Norest M."/>
            <person name="Lesage-Meessen L."/>
            <person name="Balint B."/>
            <person name="Merenyi Z."/>
            <person name="de Eugenio L."/>
            <person name="Morin E."/>
            <person name="Martinez A.T."/>
            <person name="Baldrian P."/>
            <person name="Stursova M."/>
            <person name="Martinez M.J."/>
            <person name="Novotny C."/>
            <person name="Magnuson J.K."/>
            <person name="Spatafora J.W."/>
            <person name="Maurice S."/>
            <person name="Pangilinan J."/>
            <person name="Andreopoulos W."/>
            <person name="LaButti K."/>
            <person name="Hundley H."/>
            <person name="Na H."/>
            <person name="Kuo A."/>
            <person name="Barry K."/>
            <person name="Lipzen A."/>
            <person name="Henrissat B."/>
            <person name="Riley R."/>
            <person name="Ahrendt S."/>
            <person name="Nagy L.G."/>
            <person name="Grigoriev I.V."/>
            <person name="Martin F."/>
            <person name="Rosso M.N."/>
        </authorList>
    </citation>
    <scope>NUCLEOTIDE SEQUENCE</scope>
    <source>
        <strain evidence="1">CBS 384.51</strain>
    </source>
</reference>
<dbReference type="Proteomes" id="UP001055072">
    <property type="component" value="Unassembled WGS sequence"/>
</dbReference>
<evidence type="ECO:0000313" key="1">
    <source>
        <dbReference type="EMBL" id="KAI0087934.1"/>
    </source>
</evidence>
<dbReference type="EMBL" id="MU274915">
    <property type="protein sequence ID" value="KAI0087934.1"/>
    <property type="molecule type" value="Genomic_DNA"/>
</dbReference>
<proteinExistence type="predicted"/>